<accession>A0A4D6MIF8</accession>
<dbReference type="EMBL" id="CP039351">
    <property type="protein sequence ID" value="QCE00797.1"/>
    <property type="molecule type" value="Genomic_DNA"/>
</dbReference>
<evidence type="ECO:0000313" key="3">
    <source>
        <dbReference type="Proteomes" id="UP000501690"/>
    </source>
</evidence>
<name>A0A4D6MIF8_VIGUN</name>
<keyword evidence="3" id="KW-1185">Reference proteome</keyword>
<dbReference type="EMBL" id="CP039351">
    <property type="protein sequence ID" value="QCE00798.1"/>
    <property type="molecule type" value="Genomic_DNA"/>
</dbReference>
<organism evidence="2 3">
    <name type="scientific">Vigna unguiculata</name>
    <name type="common">Cowpea</name>
    <dbReference type="NCBI Taxonomy" id="3917"/>
    <lineage>
        <taxon>Eukaryota</taxon>
        <taxon>Viridiplantae</taxon>
        <taxon>Streptophyta</taxon>
        <taxon>Embryophyta</taxon>
        <taxon>Tracheophyta</taxon>
        <taxon>Spermatophyta</taxon>
        <taxon>Magnoliopsida</taxon>
        <taxon>eudicotyledons</taxon>
        <taxon>Gunneridae</taxon>
        <taxon>Pentapetalae</taxon>
        <taxon>rosids</taxon>
        <taxon>fabids</taxon>
        <taxon>Fabales</taxon>
        <taxon>Fabaceae</taxon>
        <taxon>Papilionoideae</taxon>
        <taxon>50 kb inversion clade</taxon>
        <taxon>NPAAA clade</taxon>
        <taxon>indigoferoid/millettioid clade</taxon>
        <taxon>Phaseoleae</taxon>
        <taxon>Vigna</taxon>
    </lineage>
</organism>
<evidence type="ECO:0000313" key="2">
    <source>
        <dbReference type="EMBL" id="QCE00798.1"/>
    </source>
</evidence>
<dbReference type="AlphaFoldDB" id="A0A4D6MIF8"/>
<sequence>MFNVPKTSSITLLEWHLAVRGEPPGDRVIKQWQWPLTTGGAWRQGWGRLVMTEQRSFYLALGAWRWELPARRTGTNFAWRRLSCASDYMRRTHDGKGTVTCSLVAIGRGVHSMVIVCVPRSERGRLGCFTTGEEFVGQDYERDRLVELDHERDCFVGA</sequence>
<dbReference type="Proteomes" id="UP000501690">
    <property type="component" value="Linkage Group LG7"/>
</dbReference>
<evidence type="ECO:0000313" key="1">
    <source>
        <dbReference type="EMBL" id="QCE00797.1"/>
    </source>
</evidence>
<proteinExistence type="predicted"/>
<reference evidence="2 3" key="1">
    <citation type="submission" date="2019-04" db="EMBL/GenBank/DDBJ databases">
        <title>An improved genome assembly and genetic linkage map for asparagus bean, Vigna unguiculata ssp. sesquipedialis.</title>
        <authorList>
            <person name="Xia Q."/>
            <person name="Zhang R."/>
            <person name="Dong Y."/>
        </authorList>
    </citation>
    <scope>NUCLEOTIDE SEQUENCE [LARGE SCALE GENOMIC DNA]</scope>
    <source>
        <tissue evidence="2">Leaf</tissue>
    </source>
</reference>
<protein>
    <submittedName>
        <fullName evidence="2">Uncharacterized protein</fullName>
    </submittedName>
</protein>
<gene>
    <name evidence="1" type="ORF">DEO72_LG7g2088</name>
    <name evidence="2" type="ORF">DEO72_LG7g2089</name>
</gene>